<feature type="non-terminal residue" evidence="1">
    <location>
        <position position="1"/>
    </location>
</feature>
<evidence type="ECO:0000313" key="2">
    <source>
        <dbReference type="Proteomes" id="UP000298340"/>
    </source>
</evidence>
<name>A0A4Y7U4K4_9FLAO</name>
<feature type="non-terminal residue" evidence="1">
    <location>
        <position position="137"/>
    </location>
</feature>
<protein>
    <submittedName>
        <fullName evidence="1">Peptidase S8</fullName>
    </submittedName>
</protein>
<dbReference type="EMBL" id="QWDN01000460">
    <property type="protein sequence ID" value="TEB41201.1"/>
    <property type="molecule type" value="Genomic_DNA"/>
</dbReference>
<dbReference type="AlphaFoldDB" id="A0A4Y7U4K4"/>
<dbReference type="Proteomes" id="UP000298340">
    <property type="component" value="Unassembled WGS sequence"/>
</dbReference>
<accession>A0A4Y7U4K4</accession>
<organism evidence="1 2">
    <name type="scientific">Flavobacterium circumlabens</name>
    <dbReference type="NCBI Taxonomy" id="2133765"/>
    <lineage>
        <taxon>Bacteria</taxon>
        <taxon>Pseudomonadati</taxon>
        <taxon>Bacteroidota</taxon>
        <taxon>Flavobacteriia</taxon>
        <taxon>Flavobacteriales</taxon>
        <taxon>Flavobacteriaceae</taxon>
        <taxon>Flavobacterium</taxon>
    </lineage>
</organism>
<gene>
    <name evidence="1" type="ORF">D0809_26730</name>
</gene>
<reference evidence="1 2" key="1">
    <citation type="journal article" date="2018" name="Syst. Appl. Microbiol.">
        <title>Flavobacterium circumlabens sp. nov. and Flavobacterium cupreum sp. nov., two psychrotrophic species isolated from Antarctic environmental samples.</title>
        <authorList>
            <person name="Kralova S."/>
            <person name="Busse H.J."/>
            <person name="Svec P."/>
            <person name="Maslanova I."/>
            <person name="Stankova E."/>
            <person name="Bartak M."/>
            <person name="Sedlacek I."/>
        </authorList>
    </citation>
    <scope>NUCLEOTIDE SEQUENCE [LARGE SCALE GENOMIC DNA]</scope>
    <source>
        <strain evidence="1 2">CCM 8828</strain>
    </source>
</reference>
<comment type="caution">
    <text evidence="1">The sequence shown here is derived from an EMBL/GenBank/DDBJ whole genome shotgun (WGS) entry which is preliminary data.</text>
</comment>
<evidence type="ECO:0000313" key="1">
    <source>
        <dbReference type="EMBL" id="TEB41201.1"/>
    </source>
</evidence>
<sequence>KNGFIDDVHGWNFLGDAVHENLEMTRLVKKGDNGSAEYKNALAQYNEKYEKALQDKQEVDFLLDVHNTIKKELNKTSYKLEDLAAVTSTDPKVVQSKKIMTQIFTNAGPTFDPEAELKDYSEQVYDQLNYNLNKEYD</sequence>
<proteinExistence type="predicted"/>